<dbReference type="EMBL" id="BQKI01000007">
    <property type="protein sequence ID" value="GJM99336.1"/>
    <property type="molecule type" value="Genomic_DNA"/>
</dbReference>
<evidence type="ECO:0000313" key="10">
    <source>
        <dbReference type="Proteomes" id="UP001054889"/>
    </source>
</evidence>
<evidence type="ECO:0000256" key="4">
    <source>
        <dbReference type="ARBA" id="ARBA00023163"/>
    </source>
</evidence>
<keyword evidence="2" id="KW-0808">Transferase</keyword>
<gene>
    <name evidence="9" type="primary">ga16426</name>
    <name evidence="9" type="ORF">PR202_ga16426</name>
</gene>
<dbReference type="GO" id="GO:0005634">
    <property type="term" value="C:nucleus"/>
    <property type="evidence" value="ECO:0007669"/>
    <property type="project" value="UniProtKB-SubCell"/>
</dbReference>
<dbReference type="GO" id="GO:0009734">
    <property type="term" value="P:auxin-activated signaling pathway"/>
    <property type="evidence" value="ECO:0007669"/>
    <property type="project" value="UniProtKB-UniRule"/>
</dbReference>
<keyword evidence="3 7" id="KW-0805">Transcription regulation</keyword>
<feature type="domain" description="PB1" evidence="8">
    <location>
        <begin position="42"/>
        <end position="129"/>
    </location>
</feature>
<dbReference type="SUPFAM" id="SSF54277">
    <property type="entry name" value="CAD &amp; PB1 domains"/>
    <property type="match status" value="1"/>
</dbReference>
<keyword evidence="5 7" id="KW-0539">Nucleus</keyword>
<dbReference type="Gene3D" id="3.30.559.10">
    <property type="entry name" value="Chloramphenicol acetyltransferase-like domain"/>
    <property type="match status" value="2"/>
</dbReference>
<keyword evidence="4 7" id="KW-0804">Transcription</keyword>
<keyword evidence="10" id="KW-1185">Reference proteome</keyword>
<dbReference type="PANTHER" id="PTHR31896">
    <property type="entry name" value="FAMILY REGULATORY PROTEIN, PUTATIVE (AFU_ORTHOLOGUE AFUA_3G14730)-RELATED"/>
    <property type="match status" value="1"/>
</dbReference>
<dbReference type="InterPro" id="IPR051283">
    <property type="entry name" value="Sec_Metabolite_Acyltrans"/>
</dbReference>
<dbReference type="PANTHER" id="PTHR31896:SF67">
    <property type="entry name" value="AMINE OXIDASE DOMAIN-CONTAINING PROTEIN"/>
    <property type="match status" value="1"/>
</dbReference>
<accession>A0AAV5CN65</accession>
<protein>
    <recommendedName>
        <fullName evidence="7">Auxin-responsive protein</fullName>
    </recommendedName>
</protein>
<dbReference type="InterPro" id="IPR033389">
    <property type="entry name" value="AUX/IAA_dom"/>
</dbReference>
<evidence type="ECO:0000256" key="2">
    <source>
        <dbReference type="ARBA" id="ARBA00022679"/>
    </source>
</evidence>
<comment type="caution">
    <text evidence="9">The sequence shown here is derived from an EMBL/GenBank/DDBJ whole genome shotgun (WGS) entry which is preliminary data.</text>
</comment>
<comment type="subcellular location">
    <subcellularLocation>
        <location evidence="1 7">Nucleus</location>
    </subcellularLocation>
</comment>
<organism evidence="9 10">
    <name type="scientific">Eleusine coracana subsp. coracana</name>
    <dbReference type="NCBI Taxonomy" id="191504"/>
    <lineage>
        <taxon>Eukaryota</taxon>
        <taxon>Viridiplantae</taxon>
        <taxon>Streptophyta</taxon>
        <taxon>Embryophyta</taxon>
        <taxon>Tracheophyta</taxon>
        <taxon>Spermatophyta</taxon>
        <taxon>Magnoliopsida</taxon>
        <taxon>Liliopsida</taxon>
        <taxon>Poales</taxon>
        <taxon>Poaceae</taxon>
        <taxon>PACMAD clade</taxon>
        <taxon>Chloridoideae</taxon>
        <taxon>Cynodonteae</taxon>
        <taxon>Eleusininae</taxon>
        <taxon>Eleusine</taxon>
    </lineage>
</organism>
<evidence type="ECO:0000256" key="6">
    <source>
        <dbReference type="ARBA" id="ARBA00023294"/>
    </source>
</evidence>
<evidence type="ECO:0000256" key="7">
    <source>
        <dbReference type="RuleBase" id="RU004549"/>
    </source>
</evidence>
<dbReference type="Gene3D" id="3.10.20.90">
    <property type="entry name" value="Phosphatidylinositol 3-kinase Catalytic Subunit, Chain A, domain 1"/>
    <property type="match status" value="1"/>
</dbReference>
<evidence type="ECO:0000313" key="9">
    <source>
        <dbReference type="EMBL" id="GJM99336.1"/>
    </source>
</evidence>
<dbReference type="PROSITE" id="PS51745">
    <property type="entry name" value="PB1"/>
    <property type="match status" value="1"/>
</dbReference>
<evidence type="ECO:0000259" key="8">
    <source>
        <dbReference type="PROSITE" id="PS51745"/>
    </source>
</evidence>
<dbReference type="GO" id="GO:0016747">
    <property type="term" value="F:acyltransferase activity, transferring groups other than amino-acyl groups"/>
    <property type="evidence" value="ECO:0007669"/>
    <property type="project" value="UniProtKB-ARBA"/>
</dbReference>
<evidence type="ECO:0000256" key="3">
    <source>
        <dbReference type="ARBA" id="ARBA00023015"/>
    </source>
</evidence>
<dbReference type="Proteomes" id="UP001054889">
    <property type="component" value="Unassembled WGS sequence"/>
</dbReference>
<name>A0AAV5CN65_ELECO</name>
<dbReference type="SUPFAM" id="SSF52777">
    <property type="entry name" value="CoA-dependent acyltransferases"/>
    <property type="match status" value="1"/>
</dbReference>
<keyword evidence="7" id="KW-0678">Repressor</keyword>
<proteinExistence type="inferred from homology"/>
<comment type="similarity">
    <text evidence="7">Belongs to the Aux/IAA family.</text>
</comment>
<dbReference type="InterPro" id="IPR023213">
    <property type="entry name" value="CAT-like_dom_sf"/>
</dbReference>
<comment type="subunit">
    <text evidence="7">Homodimers and heterodimers.</text>
</comment>
<dbReference type="InterPro" id="IPR053793">
    <property type="entry name" value="PB1-like"/>
</dbReference>
<dbReference type="AlphaFoldDB" id="A0AAV5CN65"/>
<dbReference type="Pfam" id="PF02458">
    <property type="entry name" value="Transferase"/>
    <property type="match status" value="1"/>
</dbReference>
<comment type="function">
    <text evidence="7">Aux/IAA proteins are short-lived transcriptional factors that function as repressors of early auxin response genes at low auxin concentrations.</text>
</comment>
<keyword evidence="6 7" id="KW-0927">Auxin signaling pathway</keyword>
<reference evidence="9" key="2">
    <citation type="submission" date="2021-12" db="EMBL/GenBank/DDBJ databases">
        <title>Resequencing data analysis of finger millet.</title>
        <authorList>
            <person name="Hatakeyama M."/>
            <person name="Aluri S."/>
            <person name="Balachadran M.T."/>
            <person name="Sivarajan S.R."/>
            <person name="Poveda L."/>
            <person name="Shimizu-Inatsugi R."/>
            <person name="Schlapbach R."/>
            <person name="Sreeman S.M."/>
            <person name="Shimizu K.K."/>
        </authorList>
    </citation>
    <scope>NUCLEOTIDE SEQUENCE</scope>
</reference>
<evidence type="ECO:0000256" key="1">
    <source>
        <dbReference type="ARBA" id="ARBA00004123"/>
    </source>
</evidence>
<evidence type="ECO:0000256" key="5">
    <source>
        <dbReference type="ARBA" id="ARBA00023242"/>
    </source>
</evidence>
<dbReference type="Pfam" id="PF02309">
    <property type="entry name" value="AUX_IAA"/>
    <property type="match status" value="1"/>
</dbReference>
<sequence>MARYGDDGVDLTELTLGPPGITARKARRARKNGQPSSSATVQAFVKVSMDGTPYLRKVDVAAYDDYDELVEALNEMFCCASIGLMDGYGSWEHAVVYEDGDGDWMLVGDVPWETLRRQCPSFANQRHQATDHGWAAVMAQLPCRSILALGLGLIRTGASASEWCPQVRRSPELPKAGQQLADEAPATFREMSGGVQIVSRRVVRPESASSTLQEPEEIMHLTPWDLRLLTVDYIQKGILLPKPLAGGAKLVDDLASSLARALDRFYPLAGRLTAEACGPDQLVISLCCNGEGAELVHAAAPEVTASDIAASLYVPPVVSSFFPCNGMLGTDAVTDARCPVLAAQVTELADGVFLAMSLNHGVADGTAFWHLFNTWAEIHRRRHSGDYDLATPPPVLDRWFLGTCPVPVPLPFGKVEDMVRRPAYRPVRECFFHFSGGSVGRLKAKANAEMAGTATATISSLQSVLAHLWRAACRARRLPPHRETRYALLVGCRARVRGVPWGYAGNAVALAFATSTAGEVEEEGLGRAAWRLNRAIASFDEAMVRDGLASWAENPSFAYVGDEPASSVVTGSSPRFDVYGNDFGWGAPVAVRSGAGNKIDGKVTVYQGRGGGGAMALEVCLSHEAIARLVADHEFMDAVSTECYA</sequence>
<reference evidence="9" key="1">
    <citation type="journal article" date="2018" name="DNA Res.">
        <title>Multiple hybrid de novo genome assembly of finger millet, an orphan allotetraploid crop.</title>
        <authorList>
            <person name="Hatakeyama M."/>
            <person name="Aluri S."/>
            <person name="Balachadran M.T."/>
            <person name="Sivarajan S.R."/>
            <person name="Patrignani A."/>
            <person name="Gruter S."/>
            <person name="Poveda L."/>
            <person name="Shimizu-Inatsugi R."/>
            <person name="Baeten J."/>
            <person name="Francoijs K.J."/>
            <person name="Nataraja K.N."/>
            <person name="Reddy Y.A.N."/>
            <person name="Phadnis S."/>
            <person name="Ravikumar R.L."/>
            <person name="Schlapbach R."/>
            <person name="Sreeman S.M."/>
            <person name="Shimizu K.K."/>
        </authorList>
    </citation>
    <scope>NUCLEOTIDE SEQUENCE</scope>
</reference>